<dbReference type="InterPro" id="IPR050661">
    <property type="entry name" value="BglG_antiterminators"/>
</dbReference>
<dbReference type="EMBL" id="JAEDXU010000003">
    <property type="protein sequence ID" value="MBP1046192.1"/>
    <property type="molecule type" value="Genomic_DNA"/>
</dbReference>
<gene>
    <name evidence="4" type="ORF">I6N96_07840</name>
</gene>
<dbReference type="Pfam" id="PF05043">
    <property type="entry name" value="Mga"/>
    <property type="match status" value="1"/>
</dbReference>
<organism evidence="4 5">
    <name type="scientific">Enterococcus larvae</name>
    <dbReference type="NCBI Taxonomy" id="2794352"/>
    <lineage>
        <taxon>Bacteria</taxon>
        <taxon>Bacillati</taxon>
        <taxon>Bacillota</taxon>
        <taxon>Bacilli</taxon>
        <taxon>Lactobacillales</taxon>
        <taxon>Enterococcaceae</taxon>
        <taxon>Enterococcus</taxon>
    </lineage>
</organism>
<evidence type="ECO:0000256" key="2">
    <source>
        <dbReference type="ARBA" id="ARBA00023163"/>
    </source>
</evidence>
<evidence type="ECO:0000256" key="1">
    <source>
        <dbReference type="ARBA" id="ARBA00023015"/>
    </source>
</evidence>
<comment type="caution">
    <text evidence="4">The sequence shown here is derived from an EMBL/GenBank/DDBJ whole genome shotgun (WGS) entry which is preliminary data.</text>
</comment>
<keyword evidence="5" id="KW-1185">Reference proteome</keyword>
<protein>
    <submittedName>
        <fullName evidence="4">Helix-turn-helix domain-containing protein</fullName>
    </submittedName>
</protein>
<keyword evidence="2" id="KW-0804">Transcription</keyword>
<dbReference type="PANTHER" id="PTHR30185:SF13">
    <property type="entry name" value="LICABCH OPERON REGULATOR-RELATED"/>
    <property type="match status" value="1"/>
</dbReference>
<dbReference type="RefSeq" id="WP_209557009.1">
    <property type="nucleotide sequence ID" value="NZ_JAEDXU010000003.1"/>
</dbReference>
<dbReference type="Proteomes" id="UP000673375">
    <property type="component" value="Unassembled WGS sequence"/>
</dbReference>
<dbReference type="PANTHER" id="PTHR30185">
    <property type="entry name" value="CRYPTIC BETA-GLUCOSIDE BGL OPERON ANTITERMINATOR"/>
    <property type="match status" value="1"/>
</dbReference>
<proteinExistence type="predicted"/>
<feature type="domain" description="Mga helix-turn-helix" evidence="3">
    <location>
        <begin position="82"/>
        <end position="165"/>
    </location>
</feature>
<evidence type="ECO:0000259" key="3">
    <source>
        <dbReference type="Pfam" id="PF05043"/>
    </source>
</evidence>
<sequence length="490" mass="57791">MRLFEKDDIRAYELLLLLLRERATNNLTVTSLSKEMGVDRRIITKYLHRLIEDNKHIHSSEKLNLHIGNHGNVQLAVPAAFDKNAFKALYYERSICFKLMIDILMENFLSIEDFAERNFISIPSVYRKFPYLKEQLQVLQVDLDLKGEKKFVGAERQIRLFYFYLLSDVQDYLGIPNFLTIEGQRRYDSFSNLWLTITYFRIRSKNYINETDELDKVETLQMTEAAFNLQQKDSLRNFFSVFSLDNTTLSAEQHCLYIVFNSVMGLSLDRASLSEIDAPENTDQLKTDIEKLSYLWVKLFMDFFQVPVSKENFNYMYQVLVHGHATSYIFQRKVRWIYRMSDYGLVILNNENLDKKIDCFFDLLREQPAFQRFAGKEFTFSLSLGYTFYIHSFLTTFQPPVKIHTFAKLGQLSATYLQNTIIKFTRVPVSFIENHQQADLIVTDTYNPFSTDLPVLHVQPMPQEDELIHIQSTIEKTYYDTMLKNEQLIL</sequence>
<dbReference type="InterPro" id="IPR007737">
    <property type="entry name" value="Mga_HTH"/>
</dbReference>
<name>A0ABS4CJU0_9ENTE</name>
<reference evidence="4 5" key="1">
    <citation type="submission" date="2020-12" db="EMBL/GenBank/DDBJ databases">
        <title>Vagococcus allomyrinae sp. nov. and Enterococcus lavae sp. nov., isolated from the larvae of Allomyrina dichotoma.</title>
        <authorList>
            <person name="Lee S.D."/>
        </authorList>
    </citation>
    <scope>NUCLEOTIDE SEQUENCE [LARGE SCALE GENOMIC DNA]</scope>
    <source>
        <strain evidence="4 5">BWM-S5</strain>
    </source>
</reference>
<accession>A0ABS4CJU0</accession>
<evidence type="ECO:0000313" key="4">
    <source>
        <dbReference type="EMBL" id="MBP1046192.1"/>
    </source>
</evidence>
<keyword evidence="1" id="KW-0805">Transcription regulation</keyword>
<evidence type="ECO:0000313" key="5">
    <source>
        <dbReference type="Proteomes" id="UP000673375"/>
    </source>
</evidence>